<gene>
    <name evidence="3" type="ORF">BT63DRAFT_384280</name>
</gene>
<sequence>MSGQVFESVDSFNYSEDPEFQFGLSSILRHAQTKEQSNELELKARCFYYTRKTGTPVDFEAYKSWKQAHPQAEEMEGDENETNPSFTYAEIIDMIQTGKDIPGIKDIPDTVLDVEASTSTKEKRRKPWE</sequence>
<dbReference type="Pfam" id="PF25871">
    <property type="entry name" value="HTH_76"/>
    <property type="match status" value="1"/>
</dbReference>
<dbReference type="AlphaFoldDB" id="A0A6A6UHR9"/>
<evidence type="ECO:0000259" key="2">
    <source>
        <dbReference type="Pfam" id="PF25871"/>
    </source>
</evidence>
<feature type="domain" description="Peroxisomal membrane protein PEX14-like KPWE" evidence="1">
    <location>
        <begin position="87"/>
        <end position="129"/>
    </location>
</feature>
<dbReference type="PANTHER" id="PTHR36855:SF1">
    <property type="entry name" value="PEROXISOME MEMBRANE ANCHOR PROTEIN PEX14P N-TERMINAL DOMAIN-CONTAINING PROTEIN"/>
    <property type="match status" value="1"/>
</dbReference>
<feature type="non-terminal residue" evidence="3">
    <location>
        <position position="129"/>
    </location>
</feature>
<evidence type="ECO:0000313" key="4">
    <source>
        <dbReference type="Proteomes" id="UP000799302"/>
    </source>
</evidence>
<accession>A0A6A6UHR9</accession>
<dbReference type="PANTHER" id="PTHR36855">
    <property type="entry name" value="CHROMOSOME 10, WHOLE GENOME SHOTGUN SEQUENCE"/>
    <property type="match status" value="1"/>
</dbReference>
<evidence type="ECO:0000313" key="3">
    <source>
        <dbReference type="EMBL" id="KAF2671732.1"/>
    </source>
</evidence>
<evidence type="ECO:0000259" key="1">
    <source>
        <dbReference type="Pfam" id="PF17733"/>
    </source>
</evidence>
<feature type="domain" description="PEX14-like helix-turn-helix" evidence="2">
    <location>
        <begin position="4"/>
        <end position="70"/>
    </location>
</feature>
<dbReference type="Pfam" id="PF17733">
    <property type="entry name" value="KPWE_dom"/>
    <property type="match status" value="1"/>
</dbReference>
<dbReference type="OrthoDB" id="9936937at2759"/>
<reference evidence="3" key="1">
    <citation type="journal article" date="2020" name="Stud. Mycol.">
        <title>101 Dothideomycetes genomes: a test case for predicting lifestyles and emergence of pathogens.</title>
        <authorList>
            <person name="Haridas S."/>
            <person name="Albert R."/>
            <person name="Binder M."/>
            <person name="Bloem J."/>
            <person name="Labutti K."/>
            <person name="Salamov A."/>
            <person name="Andreopoulos B."/>
            <person name="Baker S."/>
            <person name="Barry K."/>
            <person name="Bills G."/>
            <person name="Bluhm B."/>
            <person name="Cannon C."/>
            <person name="Castanera R."/>
            <person name="Culley D."/>
            <person name="Daum C."/>
            <person name="Ezra D."/>
            <person name="Gonzalez J."/>
            <person name="Henrissat B."/>
            <person name="Kuo A."/>
            <person name="Liang C."/>
            <person name="Lipzen A."/>
            <person name="Lutzoni F."/>
            <person name="Magnuson J."/>
            <person name="Mondo S."/>
            <person name="Nolan M."/>
            <person name="Ohm R."/>
            <person name="Pangilinan J."/>
            <person name="Park H.-J."/>
            <person name="Ramirez L."/>
            <person name="Alfaro M."/>
            <person name="Sun H."/>
            <person name="Tritt A."/>
            <person name="Yoshinaga Y."/>
            <person name="Zwiers L.-H."/>
            <person name="Turgeon B."/>
            <person name="Goodwin S."/>
            <person name="Spatafora J."/>
            <person name="Crous P."/>
            <person name="Grigoriev I."/>
        </authorList>
    </citation>
    <scope>NUCLEOTIDE SEQUENCE</scope>
    <source>
        <strain evidence="3">CBS 115976</strain>
    </source>
</reference>
<dbReference type="InterPro" id="IPR058841">
    <property type="entry name" value="HTH_76"/>
</dbReference>
<keyword evidence="4" id="KW-1185">Reference proteome</keyword>
<dbReference type="EMBL" id="MU004232">
    <property type="protein sequence ID" value="KAF2671732.1"/>
    <property type="molecule type" value="Genomic_DNA"/>
</dbReference>
<name>A0A6A6UHR9_9PEZI</name>
<proteinExistence type="predicted"/>
<protein>
    <submittedName>
        <fullName evidence="3">Uncharacterized protein</fullName>
    </submittedName>
</protein>
<organism evidence="3 4">
    <name type="scientific">Microthyrium microscopicum</name>
    <dbReference type="NCBI Taxonomy" id="703497"/>
    <lineage>
        <taxon>Eukaryota</taxon>
        <taxon>Fungi</taxon>
        <taxon>Dikarya</taxon>
        <taxon>Ascomycota</taxon>
        <taxon>Pezizomycotina</taxon>
        <taxon>Dothideomycetes</taxon>
        <taxon>Dothideomycetes incertae sedis</taxon>
        <taxon>Microthyriales</taxon>
        <taxon>Microthyriaceae</taxon>
        <taxon>Microthyrium</taxon>
    </lineage>
</organism>
<dbReference type="Proteomes" id="UP000799302">
    <property type="component" value="Unassembled WGS sequence"/>
</dbReference>
<dbReference type="InterPro" id="IPR040554">
    <property type="entry name" value="KPWE_PEX14_dom"/>
</dbReference>